<protein>
    <submittedName>
        <fullName evidence="1">Uncharacterized protein</fullName>
    </submittedName>
</protein>
<dbReference type="Proteomes" id="UP000233551">
    <property type="component" value="Unassembled WGS sequence"/>
</dbReference>
<organism evidence="1 2">
    <name type="scientific">Punica granatum</name>
    <name type="common">Pomegranate</name>
    <dbReference type="NCBI Taxonomy" id="22663"/>
    <lineage>
        <taxon>Eukaryota</taxon>
        <taxon>Viridiplantae</taxon>
        <taxon>Streptophyta</taxon>
        <taxon>Embryophyta</taxon>
        <taxon>Tracheophyta</taxon>
        <taxon>Spermatophyta</taxon>
        <taxon>Magnoliopsida</taxon>
        <taxon>eudicotyledons</taxon>
        <taxon>Gunneridae</taxon>
        <taxon>Pentapetalae</taxon>
        <taxon>rosids</taxon>
        <taxon>malvids</taxon>
        <taxon>Myrtales</taxon>
        <taxon>Lythraceae</taxon>
        <taxon>Punica</taxon>
    </lineage>
</organism>
<sequence length="127" mass="14009">MAVDSKIMSSIPFRPDDCPGICPVIFPITACSLVWMRRGVVPEREDTTSRVLSRQRPTLLLRPRCEASGAPFGHARAYRDVLNDAPAALSVVRRARRLWTLLIKVPLGGCICHPHGGFLSKFGQISV</sequence>
<accession>A0A2I0K840</accession>
<dbReference type="AlphaFoldDB" id="A0A2I0K840"/>
<reference evidence="1 2" key="1">
    <citation type="submission" date="2017-11" db="EMBL/GenBank/DDBJ databases">
        <title>De-novo sequencing of pomegranate (Punica granatum L.) genome.</title>
        <authorList>
            <person name="Akparov Z."/>
            <person name="Amiraslanov A."/>
            <person name="Hajiyeva S."/>
            <person name="Abbasov M."/>
            <person name="Kaur K."/>
            <person name="Hamwieh A."/>
            <person name="Solovyev V."/>
            <person name="Salamov A."/>
            <person name="Braich B."/>
            <person name="Kosarev P."/>
            <person name="Mahmoud A."/>
            <person name="Hajiyev E."/>
            <person name="Babayeva S."/>
            <person name="Izzatullayeva V."/>
            <person name="Mammadov A."/>
            <person name="Mammadov A."/>
            <person name="Sharifova S."/>
            <person name="Ojaghi J."/>
            <person name="Eynullazada K."/>
            <person name="Bayramov B."/>
            <person name="Abdulazimova A."/>
            <person name="Shahmuradov I."/>
        </authorList>
    </citation>
    <scope>NUCLEOTIDE SEQUENCE [LARGE SCALE GENOMIC DNA]</scope>
    <source>
        <strain evidence="2">cv. AG2017</strain>
        <tissue evidence="1">Leaf</tissue>
    </source>
</reference>
<name>A0A2I0K840_PUNGR</name>
<evidence type="ECO:0000313" key="1">
    <source>
        <dbReference type="EMBL" id="PKI64283.1"/>
    </source>
</evidence>
<evidence type="ECO:0000313" key="2">
    <source>
        <dbReference type="Proteomes" id="UP000233551"/>
    </source>
</evidence>
<comment type="caution">
    <text evidence="1">The sequence shown here is derived from an EMBL/GenBank/DDBJ whole genome shotgun (WGS) entry which is preliminary data.</text>
</comment>
<proteinExistence type="predicted"/>
<gene>
    <name evidence="1" type="ORF">CRG98_015323</name>
</gene>
<dbReference type="EMBL" id="PGOL01000839">
    <property type="protein sequence ID" value="PKI64283.1"/>
    <property type="molecule type" value="Genomic_DNA"/>
</dbReference>
<keyword evidence="2" id="KW-1185">Reference proteome</keyword>